<dbReference type="PANTHER" id="PTHR11236:SF18">
    <property type="entry name" value="AMINODEOXYCHORISMATE SYNTHASE"/>
    <property type="match status" value="1"/>
</dbReference>
<dbReference type="InterPro" id="IPR015890">
    <property type="entry name" value="Chorismate_C"/>
</dbReference>
<dbReference type="PRINTS" id="PR00095">
    <property type="entry name" value="ANTSNTHASEI"/>
</dbReference>
<dbReference type="GO" id="GO:0000162">
    <property type="term" value="P:L-tryptophan biosynthetic process"/>
    <property type="evidence" value="ECO:0007669"/>
    <property type="project" value="TreeGrafter"/>
</dbReference>
<gene>
    <name evidence="2" type="ORF">ABFY20_03500</name>
</gene>
<dbReference type="PANTHER" id="PTHR11236">
    <property type="entry name" value="AMINOBENZOATE/ANTHRANILATE SYNTHASE"/>
    <property type="match status" value="1"/>
</dbReference>
<dbReference type="Gene3D" id="3.60.120.10">
    <property type="entry name" value="Anthranilate synthase"/>
    <property type="match status" value="1"/>
</dbReference>
<evidence type="ECO:0000259" key="1">
    <source>
        <dbReference type="Pfam" id="PF00425"/>
    </source>
</evidence>
<reference evidence="2" key="1">
    <citation type="submission" date="2024-05" db="EMBL/GenBank/DDBJ databases">
        <title>Herbiconiux sp. A18JL235.</title>
        <authorList>
            <person name="Zhang G."/>
        </authorList>
    </citation>
    <scope>NUCLEOTIDE SEQUENCE</scope>
    <source>
        <strain evidence="2">A18JL235</strain>
    </source>
</reference>
<sequence length="466" mass="48928">MTDGGLAAVGVGALRRVRGACVRIEVPGWFDPQDVFSVLFGAESASFWFEGELIGDSVWMGAASPDSCVAVGNPSTGEVHVTASGRRSRLSGTVSDLLSELRPGDGVKENSLGWVGWVGYDSASLNATLPVRADAREDSVLFVADRVVRFDIAHRRMWIHAVRSDADWVQYALAALQSSAIPVAPRATTEPVSTPGLGPGEYAAAFARVQNAIEHGEVYVTCLTDRLRVIDAGTPAAAFAAIRRSSAGVLRAIIRGGDTTLVSASTETFLAVNGREVVSRPVKGTRARHRDEVLDRAAADQLAVDSKELAENVMIVDLLRNDLSRVCSLGSIDVVELLRVESRAHVHQLVSTIRGNLKEDISLAELLGALLPAGSMTGAPKRAAVGLISEIEASPRGEYAGALGWFGAGGAARLAMTIRTIVFKGSAATIGTGGGVTACSDRGAEQDELVLKAVSLLDAIRPVAVV</sequence>
<dbReference type="InterPro" id="IPR019999">
    <property type="entry name" value="Anth_synth_I-like"/>
</dbReference>
<name>A0AB39BHT7_9MICO</name>
<dbReference type="GO" id="GO:0005737">
    <property type="term" value="C:cytoplasm"/>
    <property type="evidence" value="ECO:0007669"/>
    <property type="project" value="TreeGrafter"/>
</dbReference>
<dbReference type="Pfam" id="PF00425">
    <property type="entry name" value="Chorismate_bind"/>
    <property type="match status" value="1"/>
</dbReference>
<organism evidence="2">
    <name type="scientific">Herbiconiux sp. A18JL235</name>
    <dbReference type="NCBI Taxonomy" id="3152363"/>
    <lineage>
        <taxon>Bacteria</taxon>
        <taxon>Bacillati</taxon>
        <taxon>Actinomycetota</taxon>
        <taxon>Actinomycetes</taxon>
        <taxon>Micrococcales</taxon>
        <taxon>Microbacteriaceae</taxon>
        <taxon>Herbiconiux</taxon>
    </lineage>
</organism>
<dbReference type="GO" id="GO:0046820">
    <property type="term" value="F:4-amino-4-deoxychorismate synthase activity"/>
    <property type="evidence" value="ECO:0007669"/>
    <property type="project" value="TreeGrafter"/>
</dbReference>
<dbReference type="GO" id="GO:0008153">
    <property type="term" value="P:4-aminobenzoate biosynthetic process"/>
    <property type="evidence" value="ECO:0007669"/>
    <property type="project" value="TreeGrafter"/>
</dbReference>
<proteinExistence type="predicted"/>
<dbReference type="SUPFAM" id="SSF56322">
    <property type="entry name" value="ADC synthase"/>
    <property type="match status" value="1"/>
</dbReference>
<dbReference type="EMBL" id="CP162511">
    <property type="protein sequence ID" value="XDI06172.1"/>
    <property type="molecule type" value="Genomic_DNA"/>
</dbReference>
<dbReference type="AlphaFoldDB" id="A0AB39BHT7"/>
<protein>
    <submittedName>
        <fullName evidence="2">Anthranilate synthase component I family protein</fullName>
    </submittedName>
</protein>
<feature type="domain" description="Chorismate-utilising enzyme C-terminal" evidence="1">
    <location>
        <begin position="201"/>
        <end position="452"/>
    </location>
</feature>
<evidence type="ECO:0000313" key="2">
    <source>
        <dbReference type="EMBL" id="XDI06172.1"/>
    </source>
</evidence>
<dbReference type="RefSeq" id="WP_368498561.1">
    <property type="nucleotide sequence ID" value="NZ_CP162511.1"/>
</dbReference>
<accession>A0AB39BHT7</accession>
<dbReference type="InterPro" id="IPR005801">
    <property type="entry name" value="ADC_synthase"/>
</dbReference>